<gene>
    <name evidence="1" type="ORF">N3K66_004021</name>
</gene>
<organism evidence="1 2">
    <name type="scientific">Trichothecium roseum</name>
    <dbReference type="NCBI Taxonomy" id="47278"/>
    <lineage>
        <taxon>Eukaryota</taxon>
        <taxon>Fungi</taxon>
        <taxon>Dikarya</taxon>
        <taxon>Ascomycota</taxon>
        <taxon>Pezizomycotina</taxon>
        <taxon>Sordariomycetes</taxon>
        <taxon>Hypocreomycetidae</taxon>
        <taxon>Hypocreales</taxon>
        <taxon>Hypocreales incertae sedis</taxon>
        <taxon>Trichothecium</taxon>
    </lineage>
</organism>
<dbReference type="EMBL" id="CM047942">
    <property type="protein sequence ID" value="KAI9902204.1"/>
    <property type="molecule type" value="Genomic_DNA"/>
</dbReference>
<name>A0ACC0V8Q0_9HYPO</name>
<keyword evidence="2" id="KW-1185">Reference proteome</keyword>
<comment type="caution">
    <text evidence="1">The sequence shown here is derived from an EMBL/GenBank/DDBJ whole genome shotgun (WGS) entry which is preliminary data.</text>
</comment>
<reference evidence="1" key="1">
    <citation type="submission" date="2022-10" db="EMBL/GenBank/DDBJ databases">
        <title>Complete Genome of Trichothecium roseum strain YXFP-22015, a Plant Pathogen Isolated from Citrus.</title>
        <authorList>
            <person name="Wang Y."/>
            <person name="Zhu L."/>
        </authorList>
    </citation>
    <scope>NUCLEOTIDE SEQUENCE</scope>
    <source>
        <strain evidence="1">YXFP-22015</strain>
    </source>
</reference>
<accession>A0ACC0V8Q0</accession>
<protein>
    <submittedName>
        <fullName evidence="1">Uncharacterized protein</fullName>
    </submittedName>
</protein>
<evidence type="ECO:0000313" key="2">
    <source>
        <dbReference type="Proteomes" id="UP001163324"/>
    </source>
</evidence>
<sequence>MRNSCTRALLAAIVVLIILAVTLHSDRALDVRSQIFRKTGVQTEAVLPEQQPLAESPPPVAQSPTMASDMEPTSEHEMNCDIDMDHLREVKDKFGLDEKFQYMKRYVRFTREEGLERKIMTKLNQNLLPSKFKTVELGQTYGRQSCSPPLEVPVPRSGLPSGVNASDFMFGVSTTYGRFMDPNTTPINEWIFWLTDSHGHTNGGKLLLMLLDASDEELQEVANLLGDVGIDVDVYHSDSSVEMAVRYLNLVPTLYTHRDAHLKKWLVTCDDDTFFPSMHGLIAELEKFDHTLMSYVGTLSEDVGAIERHGSQAFGGAGVFLSLPLAEKITDLYGLCTSEQKVLESNSGWGPQGDILLRKCIYENTETRLNTIWNLWQLDFFGDPSGFYEWGIKPLSLHHYRGGGWHVAKPGQFTKIAATCGEDCTMMRFQTRDDFVISGFSVAHYPEGINWDPRQMEATLSAAPENKGWNLDFMFGPQRPSLLQTGRKIAWELQESDVRADGSVLQTYTRKKDDWRWVHSDASPMSNIDGVIELVWIPGTPLSEEVRDAAAAPPPQETPRPIAGI</sequence>
<dbReference type="Proteomes" id="UP001163324">
    <property type="component" value="Chromosome 3"/>
</dbReference>
<proteinExistence type="predicted"/>
<evidence type="ECO:0000313" key="1">
    <source>
        <dbReference type="EMBL" id="KAI9902204.1"/>
    </source>
</evidence>